<dbReference type="AlphaFoldDB" id="A0A0A9HET7"/>
<evidence type="ECO:0000256" key="1">
    <source>
        <dbReference type="SAM" id="MobiDB-lite"/>
    </source>
</evidence>
<accession>A0A0A9HET7</accession>
<name>A0A0A9HET7_ARUDO</name>
<protein>
    <submittedName>
        <fullName evidence="2">Uncharacterized protein</fullName>
    </submittedName>
</protein>
<proteinExistence type="predicted"/>
<dbReference type="EMBL" id="GBRH01166473">
    <property type="protein sequence ID" value="JAE31423.1"/>
    <property type="molecule type" value="Transcribed_RNA"/>
</dbReference>
<organism evidence="2">
    <name type="scientific">Arundo donax</name>
    <name type="common">Giant reed</name>
    <name type="synonym">Donax arundinaceus</name>
    <dbReference type="NCBI Taxonomy" id="35708"/>
    <lineage>
        <taxon>Eukaryota</taxon>
        <taxon>Viridiplantae</taxon>
        <taxon>Streptophyta</taxon>
        <taxon>Embryophyta</taxon>
        <taxon>Tracheophyta</taxon>
        <taxon>Spermatophyta</taxon>
        <taxon>Magnoliopsida</taxon>
        <taxon>Liliopsida</taxon>
        <taxon>Poales</taxon>
        <taxon>Poaceae</taxon>
        <taxon>PACMAD clade</taxon>
        <taxon>Arundinoideae</taxon>
        <taxon>Arundineae</taxon>
        <taxon>Arundo</taxon>
    </lineage>
</organism>
<reference evidence="2" key="1">
    <citation type="submission" date="2014-09" db="EMBL/GenBank/DDBJ databases">
        <authorList>
            <person name="Magalhaes I.L.F."/>
            <person name="Oliveira U."/>
            <person name="Santos F.R."/>
            <person name="Vidigal T.H.D.A."/>
            <person name="Brescovit A.D."/>
            <person name="Santos A.J."/>
        </authorList>
    </citation>
    <scope>NUCLEOTIDE SEQUENCE</scope>
    <source>
        <tissue evidence="2">Shoot tissue taken approximately 20 cm above the soil surface</tissue>
    </source>
</reference>
<feature type="region of interest" description="Disordered" evidence="1">
    <location>
        <begin position="21"/>
        <end position="48"/>
    </location>
</feature>
<evidence type="ECO:0000313" key="2">
    <source>
        <dbReference type="EMBL" id="JAE31423.1"/>
    </source>
</evidence>
<sequence length="48" mass="5935">MSLQLKMRGSRHWWPLLRKNFRKQKRSSMKQTKSGKNYSIKPRMQSQR</sequence>
<reference evidence="2" key="2">
    <citation type="journal article" date="2015" name="Data Brief">
        <title>Shoot transcriptome of the giant reed, Arundo donax.</title>
        <authorList>
            <person name="Barrero R.A."/>
            <person name="Guerrero F.D."/>
            <person name="Moolhuijzen P."/>
            <person name="Goolsby J.A."/>
            <person name="Tidwell J."/>
            <person name="Bellgard S.E."/>
            <person name="Bellgard M.I."/>
        </authorList>
    </citation>
    <scope>NUCLEOTIDE SEQUENCE</scope>
    <source>
        <tissue evidence="2">Shoot tissue taken approximately 20 cm above the soil surface</tissue>
    </source>
</reference>